<evidence type="ECO:0000313" key="2">
    <source>
        <dbReference type="EMBL" id="AMB58232.1"/>
    </source>
</evidence>
<organism evidence="2 3">
    <name type="scientific">Microterricola viridarii</name>
    <dbReference type="NCBI Taxonomy" id="412690"/>
    <lineage>
        <taxon>Bacteria</taxon>
        <taxon>Bacillati</taxon>
        <taxon>Actinomycetota</taxon>
        <taxon>Actinomycetes</taxon>
        <taxon>Micrococcales</taxon>
        <taxon>Microbacteriaceae</taxon>
        <taxon>Microterricola</taxon>
    </lineage>
</organism>
<sequence>MDSAITIIVALIAVSGGWAAARFGRVSRLEKRITQLEARERRMWVYCRTLIDHGYRHGDGTPMPPPPEDLYGEDTTP</sequence>
<feature type="region of interest" description="Disordered" evidence="1">
    <location>
        <begin position="55"/>
        <end position="77"/>
    </location>
</feature>
<evidence type="ECO:0000256" key="1">
    <source>
        <dbReference type="SAM" id="MobiDB-lite"/>
    </source>
</evidence>
<name>A0A109QWL0_9MICO</name>
<dbReference type="OrthoDB" id="5150216at2"/>
<dbReference type="KEGG" id="mvd:AWU67_04515"/>
<gene>
    <name evidence="2" type="ORF">AWU67_04515</name>
</gene>
<protein>
    <submittedName>
        <fullName evidence="2">Uncharacterized protein</fullName>
    </submittedName>
</protein>
<dbReference type="AlphaFoldDB" id="A0A109QWL0"/>
<dbReference type="RefSeq" id="WP_067226926.1">
    <property type="nucleotide sequence ID" value="NZ_CP014145.1"/>
</dbReference>
<dbReference type="Proteomes" id="UP000058305">
    <property type="component" value="Chromosome"/>
</dbReference>
<reference evidence="2 3" key="1">
    <citation type="journal article" date="2016" name="J. Biotechnol.">
        <title>First complete genome sequence of a species in the genus Microterricola, an extremophilic cold active enzyme producing bacterial strain ERGS5:02 isolated from Sikkim Himalaya.</title>
        <authorList>
            <person name="Himanshu"/>
            <person name="Swarnkar M.K."/>
            <person name="Singh D."/>
            <person name="Kumar R."/>
        </authorList>
    </citation>
    <scope>NUCLEOTIDE SEQUENCE [LARGE SCALE GENOMIC DNA]</scope>
    <source>
        <strain evidence="2 3">ERGS5:02</strain>
    </source>
</reference>
<evidence type="ECO:0000313" key="3">
    <source>
        <dbReference type="Proteomes" id="UP000058305"/>
    </source>
</evidence>
<keyword evidence="3" id="KW-1185">Reference proteome</keyword>
<proteinExistence type="predicted"/>
<accession>A0A109QWL0</accession>
<reference evidence="3" key="2">
    <citation type="submission" date="2016-01" db="EMBL/GenBank/DDBJ databases">
        <title>First complete genome sequence of a species in the genus Microterricola, an extremophilic cold active enzyme producing strain ERGS5:02 isolated from Sikkim Himalaya.</title>
        <authorList>
            <person name="Kumar R."/>
            <person name="Singh D."/>
            <person name="Swarnkar M.K."/>
        </authorList>
    </citation>
    <scope>NUCLEOTIDE SEQUENCE [LARGE SCALE GENOMIC DNA]</scope>
    <source>
        <strain evidence="3">ERGS5:02</strain>
    </source>
</reference>
<dbReference type="EMBL" id="CP014145">
    <property type="protein sequence ID" value="AMB58232.1"/>
    <property type="molecule type" value="Genomic_DNA"/>
</dbReference>